<feature type="transmembrane region" description="Helical" evidence="6">
    <location>
        <begin position="221"/>
        <end position="241"/>
    </location>
</feature>
<keyword evidence="2 6" id="KW-0812">Transmembrane</keyword>
<organism evidence="8 9">
    <name type="scientific">Aliiroseovarius sediminilitoris</name>
    <dbReference type="NCBI Taxonomy" id="1173584"/>
    <lineage>
        <taxon>Bacteria</taxon>
        <taxon>Pseudomonadati</taxon>
        <taxon>Pseudomonadota</taxon>
        <taxon>Alphaproteobacteria</taxon>
        <taxon>Rhodobacterales</taxon>
        <taxon>Paracoccaceae</taxon>
        <taxon>Aliiroseovarius</taxon>
    </lineage>
</organism>
<keyword evidence="8" id="KW-0436">Ligase</keyword>
<comment type="subcellular location">
    <subcellularLocation>
        <location evidence="1">Membrane</location>
        <topology evidence="1">Multi-pass membrane protein</topology>
    </subcellularLocation>
</comment>
<feature type="transmembrane region" description="Helical" evidence="6">
    <location>
        <begin position="60"/>
        <end position="81"/>
    </location>
</feature>
<name>A0A1I0R9C2_9RHOB</name>
<dbReference type="InterPro" id="IPR051533">
    <property type="entry name" value="WaaL-like"/>
</dbReference>
<feature type="transmembrane region" description="Helical" evidence="6">
    <location>
        <begin position="295"/>
        <end position="315"/>
    </location>
</feature>
<dbReference type="GO" id="GO:0016020">
    <property type="term" value="C:membrane"/>
    <property type="evidence" value="ECO:0007669"/>
    <property type="project" value="UniProtKB-SubCell"/>
</dbReference>
<dbReference type="PANTHER" id="PTHR37422">
    <property type="entry name" value="TEICHURONIC ACID BIOSYNTHESIS PROTEIN TUAE"/>
    <property type="match status" value="1"/>
</dbReference>
<dbReference type="PANTHER" id="PTHR37422:SF13">
    <property type="entry name" value="LIPOPOLYSACCHARIDE BIOSYNTHESIS PROTEIN PA4999-RELATED"/>
    <property type="match status" value="1"/>
</dbReference>
<protein>
    <submittedName>
        <fullName evidence="8">O-antigen ligase</fullName>
    </submittedName>
</protein>
<feature type="transmembrane region" description="Helical" evidence="6">
    <location>
        <begin position="372"/>
        <end position="399"/>
    </location>
</feature>
<evidence type="ECO:0000256" key="4">
    <source>
        <dbReference type="ARBA" id="ARBA00023136"/>
    </source>
</evidence>
<dbReference type="EMBL" id="FOJB01000003">
    <property type="protein sequence ID" value="SEW37167.1"/>
    <property type="molecule type" value="Genomic_DNA"/>
</dbReference>
<feature type="transmembrane region" description="Helical" evidence="6">
    <location>
        <begin position="411"/>
        <end position="430"/>
    </location>
</feature>
<gene>
    <name evidence="8" type="ORF">SAMN05444851_3247</name>
</gene>
<feature type="region of interest" description="Disordered" evidence="5">
    <location>
        <begin position="16"/>
        <end position="46"/>
    </location>
</feature>
<feature type="region of interest" description="Disordered" evidence="5">
    <location>
        <begin position="461"/>
        <end position="494"/>
    </location>
</feature>
<evidence type="ECO:0000313" key="9">
    <source>
        <dbReference type="Proteomes" id="UP000199650"/>
    </source>
</evidence>
<reference evidence="8 9" key="1">
    <citation type="submission" date="2016-10" db="EMBL/GenBank/DDBJ databases">
        <authorList>
            <person name="de Groot N.N."/>
        </authorList>
    </citation>
    <scope>NUCLEOTIDE SEQUENCE [LARGE SCALE GENOMIC DNA]</scope>
    <source>
        <strain evidence="8 9">DSM 29439</strain>
    </source>
</reference>
<proteinExistence type="predicted"/>
<evidence type="ECO:0000256" key="1">
    <source>
        <dbReference type="ARBA" id="ARBA00004141"/>
    </source>
</evidence>
<sequence>METDIKKAQSLKYRRDQKLLYRRESPDNPDRSVPETLLHEPPKGSSKWNSQRVLAEAKHGLPVILALLFLVTLLIPVRVRLGPLLLFPYRMWLLLLFIPLLIALLRGRAGPILIVDWCMVGAAIWAVISLLANHPVGLIIEPAGAHTIEFLGAYLLGRITIRSADDFHRIVKVFFMIVLIMLPFALMESILHRPILLQLIGQNSVAVDIGTRMGLRRAQTAFEHPILFGAFVSAGLGLVWYSYAFGGSALKRIFGTCVIGVSTMLSLSSGALMAFAVQTVFIAWEWALKSYKRRWAVFGWGAAAAYVLIDLFTTASPFHVLVRYATFSMQSSYNRILIWQYGMQNIWDNPLFGLGLNDWVRPRWMSASIDNFWLLIAMRYGLPFFILVVFALILLIWRISRMPMPNPSDRAARAAFLTTFGGIALAAGTVHYWNGVFSFIMFLIGSSVWMISGGVSHSSQSDQFTKNDQGPARRAPGLKSGDITNARSYNRPKT</sequence>
<evidence type="ECO:0000256" key="6">
    <source>
        <dbReference type="SAM" id="Phobius"/>
    </source>
</evidence>
<keyword evidence="9" id="KW-1185">Reference proteome</keyword>
<keyword evidence="4 6" id="KW-0472">Membrane</keyword>
<evidence type="ECO:0000256" key="3">
    <source>
        <dbReference type="ARBA" id="ARBA00022989"/>
    </source>
</evidence>
<dbReference type="GO" id="GO:0016874">
    <property type="term" value="F:ligase activity"/>
    <property type="evidence" value="ECO:0007669"/>
    <property type="project" value="UniProtKB-KW"/>
</dbReference>
<feature type="domain" description="O-antigen ligase-related" evidence="7">
    <location>
        <begin position="259"/>
        <end position="388"/>
    </location>
</feature>
<dbReference type="STRING" id="1173584.SAMN05444851_3247"/>
<keyword evidence="3 6" id="KW-1133">Transmembrane helix</keyword>
<evidence type="ECO:0000256" key="2">
    <source>
        <dbReference type="ARBA" id="ARBA00022692"/>
    </source>
</evidence>
<accession>A0A1I0R9C2</accession>
<feature type="compositionally biased region" description="Basic and acidic residues" evidence="5">
    <location>
        <begin position="16"/>
        <end position="42"/>
    </location>
</feature>
<dbReference type="Proteomes" id="UP000199650">
    <property type="component" value="Unassembled WGS sequence"/>
</dbReference>
<feature type="transmembrane region" description="Helical" evidence="6">
    <location>
        <begin position="87"/>
        <end position="105"/>
    </location>
</feature>
<dbReference type="Pfam" id="PF04932">
    <property type="entry name" value="Wzy_C"/>
    <property type="match status" value="1"/>
</dbReference>
<feature type="transmembrane region" description="Helical" evidence="6">
    <location>
        <begin position="112"/>
        <end position="132"/>
    </location>
</feature>
<feature type="transmembrane region" description="Helical" evidence="6">
    <location>
        <begin position="436"/>
        <end position="456"/>
    </location>
</feature>
<evidence type="ECO:0000313" key="8">
    <source>
        <dbReference type="EMBL" id="SEW37167.1"/>
    </source>
</evidence>
<evidence type="ECO:0000259" key="7">
    <source>
        <dbReference type="Pfam" id="PF04932"/>
    </source>
</evidence>
<evidence type="ECO:0000256" key="5">
    <source>
        <dbReference type="SAM" id="MobiDB-lite"/>
    </source>
</evidence>
<feature type="transmembrane region" description="Helical" evidence="6">
    <location>
        <begin position="253"/>
        <end position="283"/>
    </location>
</feature>
<feature type="transmembrane region" description="Helical" evidence="6">
    <location>
        <begin position="173"/>
        <end position="191"/>
    </location>
</feature>
<dbReference type="AlphaFoldDB" id="A0A1I0R9C2"/>
<dbReference type="InterPro" id="IPR007016">
    <property type="entry name" value="O-antigen_ligase-rel_domated"/>
</dbReference>